<protein>
    <submittedName>
        <fullName evidence="1">Uncharacterized protein</fullName>
    </submittedName>
</protein>
<dbReference type="EMBL" id="JABFAF010000005">
    <property type="protein sequence ID" value="MBA0856524.1"/>
    <property type="molecule type" value="Genomic_DNA"/>
</dbReference>
<comment type="caution">
    <text evidence="1">The sequence shown here is derived from an EMBL/GenBank/DDBJ whole genome shotgun (WGS) entry which is preliminary data.</text>
</comment>
<gene>
    <name evidence="1" type="ORF">Goshw_029872</name>
</gene>
<proteinExistence type="predicted"/>
<keyword evidence="2" id="KW-1185">Reference proteome</keyword>
<accession>A0A7J9LCV5</accession>
<sequence>MSFAFLQAKSLPVEKWRYLSKLEGLSHDRRGPPPDLIGKAIHKGVNRVEVACNGGGARGSVRRSEEALEAVAR</sequence>
<reference evidence="1 2" key="1">
    <citation type="journal article" date="2019" name="Genome Biol. Evol.">
        <title>Insights into the evolution of the New World diploid cottons (Gossypium, subgenus Houzingenia) based on genome sequencing.</title>
        <authorList>
            <person name="Grover C.E."/>
            <person name="Arick M.A. 2nd"/>
            <person name="Thrash A."/>
            <person name="Conover J.L."/>
            <person name="Sanders W.S."/>
            <person name="Peterson D.G."/>
            <person name="Frelichowski J.E."/>
            <person name="Scheffler J.A."/>
            <person name="Scheffler B.E."/>
            <person name="Wendel J.F."/>
        </authorList>
    </citation>
    <scope>NUCLEOTIDE SEQUENCE [LARGE SCALE GENOMIC DNA]</scope>
    <source>
        <strain evidence="1">1</strain>
        <tissue evidence="1">Leaf</tissue>
    </source>
</reference>
<dbReference type="Proteomes" id="UP000593576">
    <property type="component" value="Unassembled WGS sequence"/>
</dbReference>
<evidence type="ECO:0000313" key="2">
    <source>
        <dbReference type="Proteomes" id="UP000593576"/>
    </source>
</evidence>
<evidence type="ECO:0000313" key="1">
    <source>
        <dbReference type="EMBL" id="MBA0856524.1"/>
    </source>
</evidence>
<organism evidence="1 2">
    <name type="scientific">Gossypium schwendimanii</name>
    <name type="common">Cotton</name>
    <dbReference type="NCBI Taxonomy" id="34291"/>
    <lineage>
        <taxon>Eukaryota</taxon>
        <taxon>Viridiplantae</taxon>
        <taxon>Streptophyta</taxon>
        <taxon>Embryophyta</taxon>
        <taxon>Tracheophyta</taxon>
        <taxon>Spermatophyta</taxon>
        <taxon>Magnoliopsida</taxon>
        <taxon>eudicotyledons</taxon>
        <taxon>Gunneridae</taxon>
        <taxon>Pentapetalae</taxon>
        <taxon>rosids</taxon>
        <taxon>malvids</taxon>
        <taxon>Malvales</taxon>
        <taxon>Malvaceae</taxon>
        <taxon>Malvoideae</taxon>
        <taxon>Gossypium</taxon>
    </lineage>
</organism>
<feature type="non-terminal residue" evidence="1">
    <location>
        <position position="1"/>
    </location>
</feature>
<dbReference type="AlphaFoldDB" id="A0A7J9LCV5"/>
<name>A0A7J9LCV5_GOSSC</name>